<organism evidence="5 6">
    <name type="scientific">Salinisphaera hydrothermalis (strain C41B8)</name>
    <dbReference type="NCBI Taxonomy" id="1304275"/>
    <lineage>
        <taxon>Bacteria</taxon>
        <taxon>Pseudomonadati</taxon>
        <taxon>Pseudomonadota</taxon>
        <taxon>Gammaproteobacteria</taxon>
        <taxon>Salinisphaerales</taxon>
        <taxon>Salinisphaeraceae</taxon>
        <taxon>Salinisphaera</taxon>
    </lineage>
</organism>
<dbReference type="OrthoDB" id="9792093at2"/>
<dbReference type="PROSITE" id="PS50943">
    <property type="entry name" value="HTH_CROC1"/>
    <property type="match status" value="1"/>
</dbReference>
<dbReference type="SMART" id="SM00530">
    <property type="entry name" value="HTH_XRE"/>
    <property type="match status" value="1"/>
</dbReference>
<keyword evidence="3" id="KW-0804">Transcription</keyword>
<dbReference type="CDD" id="cd00093">
    <property type="entry name" value="HTH_XRE"/>
    <property type="match status" value="1"/>
</dbReference>
<evidence type="ECO:0000256" key="3">
    <source>
        <dbReference type="ARBA" id="ARBA00023163"/>
    </source>
</evidence>
<dbReference type="PANTHER" id="PTHR46797:SF23">
    <property type="entry name" value="HTH-TYPE TRANSCRIPTIONAL REGULATOR SUTR"/>
    <property type="match status" value="1"/>
</dbReference>
<dbReference type="InterPro" id="IPR011051">
    <property type="entry name" value="RmlC_Cupin_sf"/>
</dbReference>
<dbReference type="InterPro" id="IPR001387">
    <property type="entry name" value="Cro/C1-type_HTH"/>
</dbReference>
<dbReference type="GO" id="GO:0003700">
    <property type="term" value="F:DNA-binding transcription factor activity"/>
    <property type="evidence" value="ECO:0007669"/>
    <property type="project" value="TreeGrafter"/>
</dbReference>
<dbReference type="eggNOG" id="COG1396">
    <property type="taxonomic scope" value="Bacteria"/>
</dbReference>
<dbReference type="STRING" id="1304275.C41B8_04321"/>
<keyword evidence="2" id="KW-0238">DNA-binding</keyword>
<dbReference type="PATRIC" id="fig|1304275.5.peg.884"/>
<dbReference type="RefSeq" id="WP_037334639.1">
    <property type="nucleotide sequence ID" value="NZ_APNK01000004.1"/>
</dbReference>
<evidence type="ECO:0000313" key="6">
    <source>
        <dbReference type="Proteomes" id="UP000028302"/>
    </source>
</evidence>
<dbReference type="Pfam" id="PF07883">
    <property type="entry name" value="Cupin_2"/>
    <property type="match status" value="1"/>
</dbReference>
<comment type="caution">
    <text evidence="5">The sequence shown here is derived from an EMBL/GenBank/DDBJ whole genome shotgun (WGS) entry which is preliminary data.</text>
</comment>
<evidence type="ECO:0000313" key="5">
    <source>
        <dbReference type="EMBL" id="KEZ78426.1"/>
    </source>
</evidence>
<feature type="domain" description="HTH cro/C1-type" evidence="4">
    <location>
        <begin position="15"/>
        <end position="69"/>
    </location>
</feature>
<dbReference type="PANTHER" id="PTHR46797">
    <property type="entry name" value="HTH-TYPE TRANSCRIPTIONAL REGULATOR"/>
    <property type="match status" value="1"/>
</dbReference>
<dbReference type="InterPro" id="IPR010982">
    <property type="entry name" value="Lambda_DNA-bd_dom_sf"/>
</dbReference>
<reference evidence="5 6" key="1">
    <citation type="submission" date="2013-03" db="EMBL/GenBank/DDBJ databases">
        <title>Salinisphaera hydrothermalis C41B8 Genome Sequencing.</title>
        <authorList>
            <person name="Li C."/>
            <person name="Lai Q."/>
            <person name="Shao Z."/>
        </authorList>
    </citation>
    <scope>NUCLEOTIDE SEQUENCE [LARGE SCALE GENOMIC DNA]</scope>
    <source>
        <strain evidence="5 6">C41B8</strain>
    </source>
</reference>
<dbReference type="GO" id="GO:0003677">
    <property type="term" value="F:DNA binding"/>
    <property type="evidence" value="ECO:0007669"/>
    <property type="project" value="UniProtKB-KW"/>
</dbReference>
<keyword evidence="6" id="KW-1185">Reference proteome</keyword>
<dbReference type="SUPFAM" id="SSF51182">
    <property type="entry name" value="RmlC-like cupins"/>
    <property type="match status" value="1"/>
</dbReference>
<accession>A0A084INZ2</accession>
<dbReference type="AlphaFoldDB" id="A0A084INZ2"/>
<gene>
    <name evidence="5" type="ORF">C41B8_04321</name>
</gene>
<dbReference type="InterPro" id="IPR050807">
    <property type="entry name" value="TransReg_Diox_bact_type"/>
</dbReference>
<protein>
    <submittedName>
        <fullName evidence="5">XRE family transcriptional regulator</fullName>
    </submittedName>
</protein>
<proteinExistence type="predicted"/>
<dbReference type="InterPro" id="IPR013096">
    <property type="entry name" value="Cupin_2"/>
</dbReference>
<dbReference type="Proteomes" id="UP000028302">
    <property type="component" value="Unassembled WGS sequence"/>
</dbReference>
<dbReference type="Gene3D" id="1.10.260.40">
    <property type="entry name" value="lambda repressor-like DNA-binding domains"/>
    <property type="match status" value="1"/>
</dbReference>
<evidence type="ECO:0000259" key="4">
    <source>
        <dbReference type="PROSITE" id="PS50943"/>
    </source>
</evidence>
<dbReference type="Pfam" id="PF01381">
    <property type="entry name" value="HTH_3"/>
    <property type="match status" value="1"/>
</dbReference>
<keyword evidence="1" id="KW-0805">Transcription regulation</keyword>
<dbReference type="CDD" id="cd02209">
    <property type="entry name" value="cupin_XRE_C"/>
    <property type="match status" value="1"/>
</dbReference>
<evidence type="ECO:0000256" key="1">
    <source>
        <dbReference type="ARBA" id="ARBA00023015"/>
    </source>
</evidence>
<dbReference type="EMBL" id="APNK01000004">
    <property type="protein sequence ID" value="KEZ78426.1"/>
    <property type="molecule type" value="Genomic_DNA"/>
</dbReference>
<dbReference type="SUPFAM" id="SSF47413">
    <property type="entry name" value="lambda repressor-like DNA-binding domains"/>
    <property type="match status" value="1"/>
</dbReference>
<dbReference type="GO" id="GO:0005829">
    <property type="term" value="C:cytosol"/>
    <property type="evidence" value="ECO:0007669"/>
    <property type="project" value="TreeGrafter"/>
</dbReference>
<dbReference type="Gene3D" id="2.60.120.10">
    <property type="entry name" value="Jelly Rolls"/>
    <property type="match status" value="1"/>
</dbReference>
<evidence type="ECO:0000256" key="2">
    <source>
        <dbReference type="ARBA" id="ARBA00023125"/>
    </source>
</evidence>
<dbReference type="InterPro" id="IPR014710">
    <property type="entry name" value="RmlC-like_jellyroll"/>
</dbReference>
<sequence>MRANSSAEPSIGDRLRQLRRHAELSLDACAQRTGISKAMLGQVERGESSPTIATLWKIATGLDVSLSYFLSAASEGGADRIHYAAADGGHADSAGMRTETLWPYDAALGFEMFAVEFAPGSSSASSPHAAGTVEHVVMLEGELTIEVGGQIHELTAGDVLQFAADRTHRYHNPGSHPARAHDLIHYAR</sequence>
<name>A0A084INZ2_SALHC</name>